<proteinExistence type="predicted"/>
<reference evidence="1" key="1">
    <citation type="journal article" date="2014" name="Front. Microbiol.">
        <title>High frequency of phylogenetically diverse reductive dehalogenase-homologous genes in deep subseafloor sedimentary metagenomes.</title>
        <authorList>
            <person name="Kawai M."/>
            <person name="Futagami T."/>
            <person name="Toyoda A."/>
            <person name="Takaki Y."/>
            <person name="Nishi S."/>
            <person name="Hori S."/>
            <person name="Arai W."/>
            <person name="Tsubouchi T."/>
            <person name="Morono Y."/>
            <person name="Uchiyama I."/>
            <person name="Ito T."/>
            <person name="Fujiyama A."/>
            <person name="Inagaki F."/>
            <person name="Takami H."/>
        </authorList>
    </citation>
    <scope>NUCLEOTIDE SEQUENCE</scope>
    <source>
        <strain evidence="1">Expedition CK06-06</strain>
    </source>
</reference>
<dbReference type="AlphaFoldDB" id="X1UY59"/>
<sequence length="89" mass="9814">CEGKEVEGVEFDADEAAIGKIKELEGKALKDFDVEDVAIIHRVGRLRVGDKLLLVAVSASHRQPAFAACMSIIDSVKVIHSTWGREYYI</sequence>
<accession>X1UY59</accession>
<dbReference type="InterPro" id="IPR003448">
    <property type="entry name" value="Mopterin_biosynth_MoaE"/>
</dbReference>
<organism evidence="1">
    <name type="scientific">marine sediment metagenome</name>
    <dbReference type="NCBI Taxonomy" id="412755"/>
    <lineage>
        <taxon>unclassified sequences</taxon>
        <taxon>metagenomes</taxon>
        <taxon>ecological metagenomes</taxon>
    </lineage>
</organism>
<protein>
    <recommendedName>
        <fullName evidence="2">Molybdopterin biosynthesis MoaE protein</fullName>
    </recommendedName>
</protein>
<feature type="non-terminal residue" evidence="1">
    <location>
        <position position="1"/>
    </location>
</feature>
<dbReference type="EMBL" id="BARW01033322">
    <property type="protein sequence ID" value="GAJ08487.1"/>
    <property type="molecule type" value="Genomic_DNA"/>
</dbReference>
<dbReference type="InterPro" id="IPR036563">
    <property type="entry name" value="MoaE_sf"/>
</dbReference>
<evidence type="ECO:0000313" key="1">
    <source>
        <dbReference type="EMBL" id="GAJ08487.1"/>
    </source>
</evidence>
<dbReference type="Pfam" id="PF02391">
    <property type="entry name" value="MoaE"/>
    <property type="match status" value="1"/>
</dbReference>
<evidence type="ECO:0008006" key="2">
    <source>
        <dbReference type="Google" id="ProtNLM"/>
    </source>
</evidence>
<dbReference type="GO" id="GO:0006777">
    <property type="term" value="P:Mo-molybdopterin cofactor biosynthetic process"/>
    <property type="evidence" value="ECO:0007669"/>
    <property type="project" value="InterPro"/>
</dbReference>
<dbReference type="Gene3D" id="3.90.1170.40">
    <property type="entry name" value="Molybdopterin biosynthesis MoaE subunit"/>
    <property type="match status" value="1"/>
</dbReference>
<gene>
    <name evidence="1" type="ORF">S12H4_52500</name>
</gene>
<dbReference type="SUPFAM" id="SSF54690">
    <property type="entry name" value="Molybdopterin synthase subunit MoaE"/>
    <property type="match status" value="1"/>
</dbReference>
<dbReference type="PANTHER" id="PTHR23404">
    <property type="entry name" value="MOLYBDOPTERIN SYNTHASE RELATED"/>
    <property type="match status" value="1"/>
</dbReference>
<comment type="caution">
    <text evidence="1">The sequence shown here is derived from an EMBL/GenBank/DDBJ whole genome shotgun (WGS) entry which is preliminary data.</text>
</comment>
<name>X1UY59_9ZZZZ</name>